<proteinExistence type="predicted"/>
<dbReference type="EMBL" id="ML993593">
    <property type="protein sequence ID" value="KAF2167395.1"/>
    <property type="molecule type" value="Genomic_DNA"/>
</dbReference>
<evidence type="ECO:0000259" key="6">
    <source>
        <dbReference type="PROSITE" id="PS50089"/>
    </source>
</evidence>
<dbReference type="PROSITE" id="PS00518">
    <property type="entry name" value="ZF_RING_1"/>
    <property type="match status" value="1"/>
</dbReference>
<dbReference type="GeneID" id="54559505"/>
<feature type="domain" description="RING-type" evidence="6">
    <location>
        <begin position="251"/>
        <end position="289"/>
    </location>
</feature>
<dbReference type="SUPFAM" id="SSF57850">
    <property type="entry name" value="RING/U-box"/>
    <property type="match status" value="1"/>
</dbReference>
<keyword evidence="8" id="KW-1185">Reference proteome</keyword>
<organism evidence="7 8">
    <name type="scientific">Zasmidium cellare ATCC 36951</name>
    <dbReference type="NCBI Taxonomy" id="1080233"/>
    <lineage>
        <taxon>Eukaryota</taxon>
        <taxon>Fungi</taxon>
        <taxon>Dikarya</taxon>
        <taxon>Ascomycota</taxon>
        <taxon>Pezizomycotina</taxon>
        <taxon>Dothideomycetes</taxon>
        <taxon>Dothideomycetidae</taxon>
        <taxon>Mycosphaerellales</taxon>
        <taxon>Mycosphaerellaceae</taxon>
        <taxon>Zasmidium</taxon>
    </lineage>
</organism>
<dbReference type="OrthoDB" id="6270329at2759"/>
<dbReference type="Proteomes" id="UP000799537">
    <property type="component" value="Unassembled WGS sequence"/>
</dbReference>
<dbReference type="AlphaFoldDB" id="A0A6A6CJR2"/>
<dbReference type="RefSeq" id="XP_033668284.1">
    <property type="nucleotide sequence ID" value="XM_033806233.1"/>
</dbReference>
<evidence type="ECO:0000256" key="2">
    <source>
        <dbReference type="ARBA" id="ARBA00022771"/>
    </source>
</evidence>
<keyword evidence="1" id="KW-0479">Metal-binding</keyword>
<dbReference type="PANTHER" id="PTHR23041">
    <property type="entry name" value="RING FINGER DOMAIN-CONTAINING"/>
    <property type="match status" value="1"/>
</dbReference>
<dbReference type="PROSITE" id="PS50089">
    <property type="entry name" value="ZF_RING_2"/>
    <property type="match status" value="1"/>
</dbReference>
<evidence type="ECO:0000256" key="1">
    <source>
        <dbReference type="ARBA" id="ARBA00022723"/>
    </source>
</evidence>
<dbReference type="InterPro" id="IPR013083">
    <property type="entry name" value="Znf_RING/FYVE/PHD"/>
</dbReference>
<accession>A0A6A6CJR2</accession>
<dbReference type="CDD" id="cd16449">
    <property type="entry name" value="RING-HC"/>
    <property type="match status" value="1"/>
</dbReference>
<dbReference type="Pfam" id="PF13923">
    <property type="entry name" value="zf-C3HC4_2"/>
    <property type="match status" value="1"/>
</dbReference>
<dbReference type="PANTHER" id="PTHR23041:SF78">
    <property type="entry name" value="E3 UBIQUITIN-PROTEIN LIGASE RNF4"/>
    <property type="match status" value="1"/>
</dbReference>
<protein>
    <recommendedName>
        <fullName evidence="6">RING-type domain-containing protein</fullName>
    </recommendedName>
</protein>
<evidence type="ECO:0000256" key="3">
    <source>
        <dbReference type="ARBA" id="ARBA00022833"/>
    </source>
</evidence>
<dbReference type="Gene3D" id="3.30.40.10">
    <property type="entry name" value="Zinc/RING finger domain, C3HC4 (zinc finger)"/>
    <property type="match status" value="1"/>
</dbReference>
<dbReference type="InterPro" id="IPR017907">
    <property type="entry name" value="Znf_RING_CS"/>
</dbReference>
<evidence type="ECO:0000256" key="4">
    <source>
        <dbReference type="PROSITE-ProRule" id="PRU00175"/>
    </source>
</evidence>
<evidence type="ECO:0000256" key="5">
    <source>
        <dbReference type="SAM" id="MobiDB-lite"/>
    </source>
</evidence>
<keyword evidence="3" id="KW-0862">Zinc</keyword>
<feature type="compositionally biased region" description="Basic and acidic residues" evidence="5">
    <location>
        <begin position="115"/>
        <end position="125"/>
    </location>
</feature>
<evidence type="ECO:0000313" key="8">
    <source>
        <dbReference type="Proteomes" id="UP000799537"/>
    </source>
</evidence>
<gene>
    <name evidence="7" type="ORF">M409DRAFT_22206</name>
</gene>
<dbReference type="InterPro" id="IPR001841">
    <property type="entry name" value="Znf_RING"/>
</dbReference>
<feature type="region of interest" description="Disordered" evidence="5">
    <location>
        <begin position="115"/>
        <end position="144"/>
    </location>
</feature>
<reference evidence="7" key="1">
    <citation type="journal article" date="2020" name="Stud. Mycol.">
        <title>101 Dothideomycetes genomes: a test case for predicting lifestyles and emergence of pathogens.</title>
        <authorList>
            <person name="Haridas S."/>
            <person name="Albert R."/>
            <person name="Binder M."/>
            <person name="Bloem J."/>
            <person name="Labutti K."/>
            <person name="Salamov A."/>
            <person name="Andreopoulos B."/>
            <person name="Baker S."/>
            <person name="Barry K."/>
            <person name="Bills G."/>
            <person name="Bluhm B."/>
            <person name="Cannon C."/>
            <person name="Castanera R."/>
            <person name="Culley D."/>
            <person name="Daum C."/>
            <person name="Ezra D."/>
            <person name="Gonzalez J."/>
            <person name="Henrissat B."/>
            <person name="Kuo A."/>
            <person name="Liang C."/>
            <person name="Lipzen A."/>
            <person name="Lutzoni F."/>
            <person name="Magnuson J."/>
            <person name="Mondo S."/>
            <person name="Nolan M."/>
            <person name="Ohm R."/>
            <person name="Pangilinan J."/>
            <person name="Park H.-J."/>
            <person name="Ramirez L."/>
            <person name="Alfaro M."/>
            <person name="Sun H."/>
            <person name="Tritt A."/>
            <person name="Yoshinaga Y."/>
            <person name="Zwiers L.-H."/>
            <person name="Turgeon B."/>
            <person name="Goodwin S."/>
            <person name="Spatafora J."/>
            <person name="Crous P."/>
            <person name="Grigoriev I."/>
        </authorList>
    </citation>
    <scope>NUCLEOTIDE SEQUENCE</scope>
    <source>
        <strain evidence="7">ATCC 36951</strain>
    </source>
</reference>
<dbReference type="GO" id="GO:0008270">
    <property type="term" value="F:zinc ion binding"/>
    <property type="evidence" value="ECO:0007669"/>
    <property type="project" value="UniProtKB-KW"/>
</dbReference>
<keyword evidence="2 4" id="KW-0863">Zinc-finger</keyword>
<dbReference type="SMART" id="SM00184">
    <property type="entry name" value="RING"/>
    <property type="match status" value="1"/>
</dbReference>
<evidence type="ECO:0000313" key="7">
    <source>
        <dbReference type="EMBL" id="KAF2167395.1"/>
    </source>
</evidence>
<name>A0A6A6CJR2_ZASCE</name>
<sequence length="306" mass="33983">MAPQTSVERKMLVELKRQAVASALLHGVICNETTIPERLLPQGYRGTRPSPLCLAPSQPSATAHQNTTADVMAANANRWNALSARLVQESHEDMLERTFVTRQPVTAIATHPDHLPDLIDSRAHPNEPSAESTASDVPAPTDHGDGMPLLHTLRELSLARQPTRGLNRQRAMQDASPRPTSPVHTAVPAQHWETIRIRETFTRTVPSSYFAPNQADDFDLERSQTVDEIAASSNTSSEAKRVLEKLNADECPMCHEKYTPPLVFTTCGHVFCKDCVVPVMQSRNECPFCLKPHRLRELTKIEHEAS</sequence>
<dbReference type="InterPro" id="IPR047134">
    <property type="entry name" value="RNF4"/>
</dbReference>